<dbReference type="Proteomes" id="UP001173802">
    <property type="component" value="Unassembled WGS sequence"/>
</dbReference>
<sequence>MKKVDSRRNAPYVIASGACTARRSIRTPNADSSFKAMDRHASTTALARDDRKTSKVANPNHTTRAARLKNKQSNNSKHAQRRQDFEARIGALQGERGDKTDGLSHKRAEAIHDSSPKDNAKRSKL</sequence>
<name>A0ACC6FRD0_9HELI</name>
<protein>
    <submittedName>
        <fullName evidence="1">Uncharacterized protein</fullName>
    </submittedName>
</protein>
<accession>A0ACC6FRD0</accession>
<organism evidence="1 2">
    <name type="scientific">Helicobacter zhangjianzhongii</name>
    <dbReference type="NCBI Taxonomy" id="2974574"/>
    <lineage>
        <taxon>Bacteria</taxon>
        <taxon>Pseudomonadati</taxon>
        <taxon>Campylobacterota</taxon>
        <taxon>Epsilonproteobacteria</taxon>
        <taxon>Campylobacterales</taxon>
        <taxon>Helicobacteraceae</taxon>
        <taxon>Helicobacter</taxon>
    </lineage>
</organism>
<keyword evidence="2" id="KW-1185">Reference proteome</keyword>
<evidence type="ECO:0000313" key="1">
    <source>
        <dbReference type="EMBL" id="MDL0081687.1"/>
    </source>
</evidence>
<proteinExistence type="predicted"/>
<reference evidence="1 2" key="1">
    <citation type="journal article" date="2023" name="Microorganisms">
        <title>Isolation and Genomic Characteristics of Cat-Borne Campylobacter felis sp. nov. and Sheep-Borne Campylobacter ovis sp. nov.</title>
        <authorList>
            <person name="Wang H."/>
            <person name="Li Y."/>
            <person name="Gu Y."/>
            <person name="Zhou G."/>
            <person name="Chen X."/>
            <person name="Zhang X."/>
            <person name="Shao Z."/>
            <person name="Zhang J."/>
            <person name="Zhang M."/>
        </authorList>
    </citation>
    <scope>NUCLEOTIDE SEQUENCE [LARGE SCALE GENOMIC DNA]</scope>
    <source>
        <strain evidence="1 2">XJK30-2</strain>
    </source>
</reference>
<dbReference type="EMBL" id="JANURN010000002">
    <property type="protein sequence ID" value="MDL0081687.1"/>
    <property type="molecule type" value="Genomic_DNA"/>
</dbReference>
<comment type="caution">
    <text evidence="1">The sequence shown here is derived from an EMBL/GenBank/DDBJ whole genome shotgun (WGS) entry which is preliminary data.</text>
</comment>
<gene>
    <name evidence="1" type="ORF">NYG90_03180</name>
</gene>
<evidence type="ECO:0000313" key="2">
    <source>
        <dbReference type="Proteomes" id="UP001173802"/>
    </source>
</evidence>